<reference evidence="1 2" key="1">
    <citation type="submission" date="2018-01" db="EMBL/GenBank/DDBJ databases">
        <title>Draft genome Sequence of streptomyces globosus LZH-48.</title>
        <authorList>
            <person name="Ran K."/>
            <person name="Li Z."/>
            <person name="Wei S."/>
            <person name="Dong R."/>
        </authorList>
    </citation>
    <scope>NUCLEOTIDE SEQUENCE [LARGE SCALE GENOMIC DNA]</scope>
    <source>
        <strain evidence="1 2">LZH-48</strain>
        <plasmid evidence="1 2">unnamed1</plasmid>
    </source>
</reference>
<dbReference type="OrthoDB" id="4106183at2"/>
<evidence type="ECO:0000313" key="1">
    <source>
        <dbReference type="EMBL" id="AXE27925.1"/>
    </source>
</evidence>
<dbReference type="AlphaFoldDB" id="A0A344UAK4"/>
<evidence type="ECO:0000313" key="2">
    <source>
        <dbReference type="Proteomes" id="UP000252004"/>
    </source>
</evidence>
<dbReference type="Proteomes" id="UP000252004">
    <property type="component" value="Plasmid unnamed1"/>
</dbReference>
<dbReference type="EMBL" id="CP030863">
    <property type="protein sequence ID" value="AXE27925.1"/>
    <property type="molecule type" value="Genomic_DNA"/>
</dbReference>
<dbReference type="KEGG" id="sgz:C0216_30965"/>
<gene>
    <name evidence="1" type="ORF">C0216_30965</name>
</gene>
<protein>
    <submittedName>
        <fullName evidence="1">Uncharacterized protein</fullName>
    </submittedName>
</protein>
<accession>A0A344UAK4</accession>
<keyword evidence="2" id="KW-1185">Reference proteome</keyword>
<proteinExistence type="predicted"/>
<sequence>MTTNLWVEPGAGERAPFRPDQLKRAKAAAAQDLASGRSQIAAKFELGDVCAEITEESDQCAADALAPLANELKYSTDTLVRYLRVTKTAGQPLRSRLATSSVHVTWETLKAACVVNDADRSYRVDVLLNRLGAAERMGLACLDEEDYRKAVGLGVGAASQAEEGKGPAASAVDLDAALGAVAQAIAEDPAQQERFVQALVQEGGLEVLETVSAGLRKARVQERQWERNEYEEPASEQEQLLQAFLRVSKALEKPLGYEPADVVAALPLEQFEAVDRMCRSVGEWHMKLLAAAGTTTEEKVA</sequence>
<organism evidence="1 2">
    <name type="scientific">Streptomyces globosus</name>
    <dbReference type="NCBI Taxonomy" id="68209"/>
    <lineage>
        <taxon>Bacteria</taxon>
        <taxon>Bacillati</taxon>
        <taxon>Actinomycetota</taxon>
        <taxon>Actinomycetes</taxon>
        <taxon>Kitasatosporales</taxon>
        <taxon>Streptomycetaceae</taxon>
        <taxon>Streptomyces</taxon>
    </lineage>
</organism>
<geneLocation type="plasmid" evidence="1 2">
    <name>unnamed1</name>
</geneLocation>
<name>A0A344UAK4_9ACTN</name>
<dbReference type="RefSeq" id="WP_114059089.1">
    <property type="nucleotide sequence ID" value="NZ_CP030863.1"/>
</dbReference>
<keyword evidence="1" id="KW-0614">Plasmid</keyword>